<reference evidence="2" key="1">
    <citation type="journal article" date="2022" name="Mol. Ecol. Resour.">
        <title>The genomes of chicory, endive, great burdock and yacon provide insights into Asteraceae palaeo-polyploidization history and plant inulin production.</title>
        <authorList>
            <person name="Fan W."/>
            <person name="Wang S."/>
            <person name="Wang H."/>
            <person name="Wang A."/>
            <person name="Jiang F."/>
            <person name="Liu H."/>
            <person name="Zhao H."/>
            <person name="Xu D."/>
            <person name="Zhang Y."/>
        </authorList>
    </citation>
    <scope>NUCLEOTIDE SEQUENCE [LARGE SCALE GENOMIC DNA]</scope>
    <source>
        <strain evidence="2">cv. Niubang</strain>
    </source>
</reference>
<accession>A0ACB8XGD6</accession>
<sequence length="212" mass="23761">MGSFSMRTLNDNNYRLLEPDERKLSSLYLTRGEILSPTGNQFVANPVCSILDRQDRYPEDLVLNSIPPATAATLASLISRTVLVLISISLALHNKQQLPPMGNHFVANPVRSVFYCQDQYPVDFSTEFDPTTTFVTLATLIMCNERQMTHIIVSVITDDANLTSICLNSHETRAMQKLIKLLSKAKQRSLIVSALRRITVTLTKNTIGHRVI</sequence>
<comment type="caution">
    <text evidence="1">The sequence shown here is derived from an EMBL/GenBank/DDBJ whole genome shotgun (WGS) entry which is preliminary data.</text>
</comment>
<dbReference type="EMBL" id="CM042063">
    <property type="protein sequence ID" value="KAI3666913.1"/>
    <property type="molecule type" value="Genomic_DNA"/>
</dbReference>
<dbReference type="Proteomes" id="UP001055879">
    <property type="component" value="Linkage Group LG17"/>
</dbReference>
<proteinExistence type="predicted"/>
<evidence type="ECO:0000313" key="2">
    <source>
        <dbReference type="Proteomes" id="UP001055879"/>
    </source>
</evidence>
<keyword evidence="2" id="KW-1185">Reference proteome</keyword>
<gene>
    <name evidence="1" type="ORF">L6452_41954</name>
</gene>
<evidence type="ECO:0000313" key="1">
    <source>
        <dbReference type="EMBL" id="KAI3666913.1"/>
    </source>
</evidence>
<reference evidence="1 2" key="2">
    <citation type="journal article" date="2022" name="Mol. Ecol. Resour.">
        <title>The genomes of chicory, endive, great burdock and yacon provide insights into Asteraceae paleo-polyploidization history and plant inulin production.</title>
        <authorList>
            <person name="Fan W."/>
            <person name="Wang S."/>
            <person name="Wang H."/>
            <person name="Wang A."/>
            <person name="Jiang F."/>
            <person name="Liu H."/>
            <person name="Zhao H."/>
            <person name="Xu D."/>
            <person name="Zhang Y."/>
        </authorList>
    </citation>
    <scope>NUCLEOTIDE SEQUENCE [LARGE SCALE GENOMIC DNA]</scope>
    <source>
        <strain evidence="2">cv. Niubang</strain>
    </source>
</reference>
<protein>
    <submittedName>
        <fullName evidence="1">Uncharacterized protein</fullName>
    </submittedName>
</protein>
<organism evidence="1 2">
    <name type="scientific">Arctium lappa</name>
    <name type="common">Greater burdock</name>
    <name type="synonym">Lappa major</name>
    <dbReference type="NCBI Taxonomy" id="4217"/>
    <lineage>
        <taxon>Eukaryota</taxon>
        <taxon>Viridiplantae</taxon>
        <taxon>Streptophyta</taxon>
        <taxon>Embryophyta</taxon>
        <taxon>Tracheophyta</taxon>
        <taxon>Spermatophyta</taxon>
        <taxon>Magnoliopsida</taxon>
        <taxon>eudicotyledons</taxon>
        <taxon>Gunneridae</taxon>
        <taxon>Pentapetalae</taxon>
        <taxon>asterids</taxon>
        <taxon>campanulids</taxon>
        <taxon>Asterales</taxon>
        <taxon>Asteraceae</taxon>
        <taxon>Carduoideae</taxon>
        <taxon>Cardueae</taxon>
        <taxon>Arctiinae</taxon>
        <taxon>Arctium</taxon>
    </lineage>
</organism>
<name>A0ACB8XGD6_ARCLA</name>